<feature type="compositionally biased region" description="Polar residues" evidence="2">
    <location>
        <begin position="384"/>
        <end position="397"/>
    </location>
</feature>
<feature type="coiled-coil region" evidence="1">
    <location>
        <begin position="830"/>
        <end position="864"/>
    </location>
</feature>
<feature type="region of interest" description="Disordered" evidence="2">
    <location>
        <begin position="365"/>
        <end position="495"/>
    </location>
</feature>
<feature type="compositionally biased region" description="Low complexity" evidence="2">
    <location>
        <begin position="568"/>
        <end position="589"/>
    </location>
</feature>
<comment type="caution">
    <text evidence="3">The sequence shown here is derived from an EMBL/GenBank/DDBJ whole genome shotgun (WGS) entry which is preliminary data.</text>
</comment>
<feature type="compositionally biased region" description="Basic residues" evidence="2">
    <location>
        <begin position="369"/>
        <end position="378"/>
    </location>
</feature>
<dbReference type="AlphaFoldDB" id="A0A0N1PEN2"/>
<dbReference type="OMA" id="RVPADMQ"/>
<protein>
    <submittedName>
        <fullName evidence="3">Uncharacterized protein</fullName>
    </submittedName>
</protein>
<dbReference type="OrthoDB" id="267728at2759"/>
<keyword evidence="4" id="KW-1185">Reference proteome</keyword>
<dbReference type="Proteomes" id="UP000038009">
    <property type="component" value="Unassembled WGS sequence"/>
</dbReference>
<keyword evidence="1" id="KW-0175">Coiled coil</keyword>
<feature type="compositionally biased region" description="Basic and acidic residues" evidence="2">
    <location>
        <begin position="470"/>
        <end position="492"/>
    </location>
</feature>
<organism evidence="3 4">
    <name type="scientific">Leptomonas seymouri</name>
    <dbReference type="NCBI Taxonomy" id="5684"/>
    <lineage>
        <taxon>Eukaryota</taxon>
        <taxon>Discoba</taxon>
        <taxon>Euglenozoa</taxon>
        <taxon>Kinetoplastea</taxon>
        <taxon>Metakinetoplastina</taxon>
        <taxon>Trypanosomatida</taxon>
        <taxon>Trypanosomatidae</taxon>
        <taxon>Leishmaniinae</taxon>
        <taxon>Leptomonas</taxon>
    </lineage>
</organism>
<feature type="compositionally biased region" description="Polar residues" evidence="2">
    <location>
        <begin position="406"/>
        <end position="424"/>
    </location>
</feature>
<gene>
    <name evidence="3" type="ORF">ABL78_1800</name>
</gene>
<feature type="region of interest" description="Disordered" evidence="2">
    <location>
        <begin position="265"/>
        <end position="310"/>
    </location>
</feature>
<feature type="region of interest" description="Disordered" evidence="2">
    <location>
        <begin position="651"/>
        <end position="694"/>
    </location>
</feature>
<feature type="compositionally biased region" description="Basic and acidic residues" evidence="2">
    <location>
        <begin position="270"/>
        <end position="280"/>
    </location>
</feature>
<feature type="compositionally biased region" description="Low complexity" evidence="2">
    <location>
        <begin position="281"/>
        <end position="294"/>
    </location>
</feature>
<feature type="region of interest" description="Disordered" evidence="2">
    <location>
        <begin position="50"/>
        <end position="118"/>
    </location>
</feature>
<evidence type="ECO:0000256" key="1">
    <source>
        <dbReference type="SAM" id="Coils"/>
    </source>
</evidence>
<evidence type="ECO:0000313" key="4">
    <source>
        <dbReference type="Proteomes" id="UP000038009"/>
    </source>
</evidence>
<sequence>MPVILRLCVAIERAAPTPPLTTIPTHTHATAEDVAALSSSLMASAAVVHSEPEAAGRVARSAELTSIQRRDDVSPVSTTKNRKAAEGRAPDSTTTSSPPRQRHYGRHNPLHWFRRRDKKRSLSEASAVAKSAAPAQVSNTAAQPLISAAAATEGSQGADMHHRRASQPFVSITASHPQPSPTAPEAATAVSTPAPADTGAAEGGEVKPQRSLVWISLLLTPATTVKSILQQVQDTVGRRMEAKLCESIGFSGFSDSTPLGSFAAAQPRASNKEDASHGADVKVGAGASGGSTAALPTAQDSRPAMRSGSSDAAETAEWSLCVQGSDGVFHWVGSNQQYPNTAVLHAPFVMEACLESNMAFEADRQLQRKERRAQRKARRESLAGGNSQRASFATSGEASALEDLDSGSTDASSAVNEFSSQASTEGEGERGSSAGDLAGRRCRGGSPSSHRHPHPSHRRCTYPSSPGQTGKHDRKETRKGDDAGANRGREKTAGPPVLARKLRPSDMTANGLMKPSASEAKFAFLKGVVVPTLALKQRNSNFARRLHKLPLYIEVHVPREMRADPLDPTTTTPSLKAQPAPVKAEVPAASAPPPESTPAAVEVGSADTHRAPSVMSMDVDVDVDVDAQPGGSAPTTTSSFVLSASTLPCSSQQQEHTARTPSAVQGSAGAAADISQRRCTSSIQTPERFDGEEPTSTVEVHLEALTGLATHATALEGLGDDDDPTYLPTFEKEAWCRTADAAHVKGVHAEVLGRLAKEEDAARRGLAKAQRDYAEALVAYRAAAPPTPACVHRRPSTEKDYTEPVNVNDDAELTALMKRKVELRASVEAGRQAERQCERLTTLVECLEKELREREDRRALLATR</sequence>
<evidence type="ECO:0000313" key="3">
    <source>
        <dbReference type="EMBL" id="KPI89064.1"/>
    </source>
</evidence>
<feature type="region of interest" description="Disordered" evidence="2">
    <location>
        <begin position="172"/>
        <end position="206"/>
    </location>
</feature>
<dbReference type="VEuPathDB" id="TriTrypDB:Lsey_0032_0080"/>
<accession>A0A0N1PEN2</accession>
<evidence type="ECO:0000256" key="2">
    <source>
        <dbReference type="SAM" id="MobiDB-lite"/>
    </source>
</evidence>
<reference evidence="3 4" key="1">
    <citation type="journal article" date="2015" name="PLoS Pathog.">
        <title>Leptomonas seymouri: Adaptations to the Dixenous Life Cycle Analyzed by Genome Sequencing, Transcriptome Profiling and Co-infection with Leishmania donovani.</title>
        <authorList>
            <person name="Kraeva N."/>
            <person name="Butenko A."/>
            <person name="Hlavacova J."/>
            <person name="Kostygov A."/>
            <person name="Myskova J."/>
            <person name="Grybchuk D."/>
            <person name="Lestinova T."/>
            <person name="Votypka J."/>
            <person name="Volf P."/>
            <person name="Opperdoes F."/>
            <person name="Flegontov P."/>
            <person name="Lukes J."/>
            <person name="Yurchenko V."/>
        </authorList>
    </citation>
    <scope>NUCLEOTIDE SEQUENCE [LARGE SCALE GENOMIC DNA]</scope>
    <source>
        <strain evidence="3 4">ATCC 30220</strain>
    </source>
</reference>
<proteinExistence type="predicted"/>
<feature type="compositionally biased region" description="Basic residues" evidence="2">
    <location>
        <begin position="100"/>
        <end position="118"/>
    </location>
</feature>
<dbReference type="EMBL" id="LJSK01000032">
    <property type="protein sequence ID" value="KPI89064.1"/>
    <property type="molecule type" value="Genomic_DNA"/>
</dbReference>
<name>A0A0N1PEN2_LEPSE</name>
<feature type="compositionally biased region" description="Polar residues" evidence="2">
    <location>
        <begin position="651"/>
        <end position="665"/>
    </location>
</feature>
<feature type="compositionally biased region" description="Basic residues" evidence="2">
    <location>
        <begin position="449"/>
        <end position="460"/>
    </location>
</feature>
<feature type="region of interest" description="Disordered" evidence="2">
    <location>
        <begin position="563"/>
        <end position="600"/>
    </location>
</feature>